<reference evidence="2 3" key="1">
    <citation type="journal article" date="2024" name="Plant J.">
        <title>Genome sequences and population genomics reveal climatic adaptation and genomic divergence between two closely related sweetgum species.</title>
        <authorList>
            <person name="Xu W.Q."/>
            <person name="Ren C.Q."/>
            <person name="Zhang X.Y."/>
            <person name="Comes H.P."/>
            <person name="Liu X.H."/>
            <person name="Li Y.G."/>
            <person name="Kettle C.J."/>
            <person name="Jalonen R."/>
            <person name="Gaisberger H."/>
            <person name="Ma Y.Z."/>
            <person name="Qiu Y.X."/>
        </authorList>
    </citation>
    <scope>NUCLEOTIDE SEQUENCE [LARGE SCALE GENOMIC DNA]</scope>
    <source>
        <strain evidence="2">Hangzhou</strain>
    </source>
</reference>
<keyword evidence="1" id="KW-0732">Signal</keyword>
<dbReference type="Proteomes" id="UP001415857">
    <property type="component" value="Unassembled WGS sequence"/>
</dbReference>
<sequence length="191" mass="22201">MSLFFCFFHSWMFISFPFLSSVSPCKRSQLKMERQKKENFSVRIRHSCAIEDFCAYNDNLTPDQRQLIERTPFGVLLDIPNTNINGKLLECLIDKWDEGESGFWLKDKLVRFTQLDVACILGLRVGGTRVRVFEDDGSSQLLTILRSSFPNQTLKRVFIKKLISNCASIDDFVRMYIAFAFTFLLFPFSFA</sequence>
<evidence type="ECO:0000256" key="1">
    <source>
        <dbReference type="SAM" id="SignalP"/>
    </source>
</evidence>
<comment type="caution">
    <text evidence="2">The sequence shown here is derived from an EMBL/GenBank/DDBJ whole genome shotgun (WGS) entry which is preliminary data.</text>
</comment>
<organism evidence="2 3">
    <name type="scientific">Liquidambar formosana</name>
    <name type="common">Formosan gum</name>
    <dbReference type="NCBI Taxonomy" id="63359"/>
    <lineage>
        <taxon>Eukaryota</taxon>
        <taxon>Viridiplantae</taxon>
        <taxon>Streptophyta</taxon>
        <taxon>Embryophyta</taxon>
        <taxon>Tracheophyta</taxon>
        <taxon>Spermatophyta</taxon>
        <taxon>Magnoliopsida</taxon>
        <taxon>eudicotyledons</taxon>
        <taxon>Gunneridae</taxon>
        <taxon>Pentapetalae</taxon>
        <taxon>Saxifragales</taxon>
        <taxon>Altingiaceae</taxon>
        <taxon>Liquidambar</taxon>
    </lineage>
</organism>
<feature type="signal peptide" evidence="1">
    <location>
        <begin position="1"/>
        <end position="21"/>
    </location>
</feature>
<name>A0AAP0RJP6_LIQFO</name>
<dbReference type="AlphaFoldDB" id="A0AAP0RJP6"/>
<accession>A0AAP0RJP6</accession>
<feature type="chain" id="PRO_5042975269" evidence="1">
    <location>
        <begin position="22"/>
        <end position="191"/>
    </location>
</feature>
<evidence type="ECO:0000313" key="2">
    <source>
        <dbReference type="EMBL" id="KAK9278180.1"/>
    </source>
</evidence>
<proteinExistence type="predicted"/>
<dbReference type="PANTHER" id="PTHR34835">
    <property type="entry name" value="OS07G0283600 PROTEIN-RELATED"/>
    <property type="match status" value="1"/>
</dbReference>
<protein>
    <submittedName>
        <fullName evidence="2">Uncharacterized protein</fullName>
    </submittedName>
</protein>
<keyword evidence="3" id="KW-1185">Reference proteome</keyword>
<dbReference type="EMBL" id="JBBPBK010000009">
    <property type="protein sequence ID" value="KAK9278180.1"/>
    <property type="molecule type" value="Genomic_DNA"/>
</dbReference>
<gene>
    <name evidence="2" type="ORF">L1049_027740</name>
</gene>
<evidence type="ECO:0000313" key="3">
    <source>
        <dbReference type="Proteomes" id="UP001415857"/>
    </source>
</evidence>